<organism evidence="2 3">
    <name type="scientific">Promicromonospora sukumoe</name>
    <dbReference type="NCBI Taxonomy" id="88382"/>
    <lineage>
        <taxon>Bacteria</taxon>
        <taxon>Bacillati</taxon>
        <taxon>Actinomycetota</taxon>
        <taxon>Actinomycetes</taxon>
        <taxon>Micrococcales</taxon>
        <taxon>Promicromonosporaceae</taxon>
        <taxon>Promicromonospora</taxon>
    </lineage>
</organism>
<dbReference type="RefSeq" id="WP_182617052.1">
    <property type="nucleotide sequence ID" value="NZ_BAAATF010000003.1"/>
</dbReference>
<dbReference type="EMBL" id="JACGWV010000001">
    <property type="protein sequence ID" value="MBA8808784.1"/>
    <property type="molecule type" value="Genomic_DNA"/>
</dbReference>
<dbReference type="Pfam" id="PF01636">
    <property type="entry name" value="APH"/>
    <property type="match status" value="1"/>
</dbReference>
<reference evidence="2 3" key="1">
    <citation type="submission" date="2020-07" db="EMBL/GenBank/DDBJ databases">
        <title>Sequencing the genomes of 1000 actinobacteria strains.</title>
        <authorList>
            <person name="Klenk H.-P."/>
        </authorList>
    </citation>
    <scope>NUCLEOTIDE SEQUENCE [LARGE SCALE GENOMIC DNA]</scope>
    <source>
        <strain evidence="2 3">DSM 44121</strain>
    </source>
</reference>
<evidence type="ECO:0000313" key="2">
    <source>
        <dbReference type="EMBL" id="MBA8808784.1"/>
    </source>
</evidence>
<evidence type="ECO:0000313" key="3">
    <source>
        <dbReference type="Proteomes" id="UP000540568"/>
    </source>
</evidence>
<comment type="caution">
    <text evidence="2">The sequence shown here is derived from an EMBL/GenBank/DDBJ whole genome shotgun (WGS) entry which is preliminary data.</text>
</comment>
<evidence type="ECO:0000259" key="1">
    <source>
        <dbReference type="Pfam" id="PF01636"/>
    </source>
</evidence>
<dbReference type="AlphaFoldDB" id="A0A7W3PEQ4"/>
<accession>A0A7W3PEQ4</accession>
<dbReference type="InterPro" id="IPR011009">
    <property type="entry name" value="Kinase-like_dom_sf"/>
</dbReference>
<keyword evidence="3" id="KW-1185">Reference proteome</keyword>
<dbReference type="SUPFAM" id="SSF56112">
    <property type="entry name" value="Protein kinase-like (PK-like)"/>
    <property type="match status" value="1"/>
</dbReference>
<sequence>MHRRSWEDLPSTLRRAVEAETGTVVRAEAPSAGRNSTFAAFLHTANGSVFVKGVPNYDRLVTVHEHEIQVNARLRDAVREAPRLLWVVRAEGWLLAGYETVPGEHADLTPGSPDLPAVVYALSQLARQLTPSPAAGVAPLRKRYARLAGWQWLAEHHPDQLDAWEQQHLDLLVQSDAEVPSSLLGDSLVHGDIHQLNLLVTGDQVRLIDWAWSRIGPPWVDAALLVPRLIGERHEPADAESLVSDTWGMKHPSATPDALTAFAATTYGQWRRLAIEFPSPHREAALRGACQWTRYRLHGNKKPS</sequence>
<dbReference type="InterPro" id="IPR002575">
    <property type="entry name" value="Aminoglycoside_PTrfase"/>
</dbReference>
<feature type="domain" description="Aminoglycoside phosphotransferase" evidence="1">
    <location>
        <begin position="41"/>
        <end position="237"/>
    </location>
</feature>
<protein>
    <recommendedName>
        <fullName evidence="1">Aminoglycoside phosphotransferase domain-containing protein</fullName>
    </recommendedName>
</protein>
<proteinExistence type="predicted"/>
<gene>
    <name evidence="2" type="ORF">FHX71_002726</name>
</gene>
<name>A0A7W3PEQ4_9MICO</name>
<dbReference type="Proteomes" id="UP000540568">
    <property type="component" value="Unassembled WGS sequence"/>
</dbReference>
<dbReference type="Gene3D" id="3.90.1200.10">
    <property type="match status" value="1"/>
</dbReference>